<dbReference type="Proteomes" id="UP000243799">
    <property type="component" value="Unassembled WGS sequence"/>
</dbReference>
<proteinExistence type="predicted"/>
<dbReference type="EMBL" id="FOKG01000010">
    <property type="protein sequence ID" value="SFB40008.1"/>
    <property type="molecule type" value="Genomic_DNA"/>
</dbReference>
<protein>
    <submittedName>
        <fullName evidence="1">Uncharacterized protein</fullName>
    </submittedName>
</protein>
<reference evidence="2" key="1">
    <citation type="submission" date="2016-10" db="EMBL/GenBank/DDBJ databases">
        <authorList>
            <person name="Varghese N."/>
            <person name="Submissions S."/>
        </authorList>
    </citation>
    <scope>NUCLEOTIDE SEQUENCE [LARGE SCALE GENOMIC DNA]</scope>
    <source>
        <strain evidence="2">CGMCC 4.3568</strain>
    </source>
</reference>
<evidence type="ECO:0000313" key="1">
    <source>
        <dbReference type="EMBL" id="SFB40008.1"/>
    </source>
</evidence>
<gene>
    <name evidence="1" type="ORF">SAMN05216266_11038</name>
</gene>
<dbReference type="AlphaFoldDB" id="A0A1I1AU88"/>
<sequence length="90" mass="9571">MDYRVLDAVIARPASRATSAAIQEWYSRSDGDIIVIARPGNYSLNKMEETMIDIAQISDNELLTAAGATSVDFSDAATAPSVMAGEPCDS</sequence>
<evidence type="ECO:0000313" key="2">
    <source>
        <dbReference type="Proteomes" id="UP000243799"/>
    </source>
</evidence>
<organism evidence="1 2">
    <name type="scientific">Amycolatopsis marina</name>
    <dbReference type="NCBI Taxonomy" id="490629"/>
    <lineage>
        <taxon>Bacteria</taxon>
        <taxon>Bacillati</taxon>
        <taxon>Actinomycetota</taxon>
        <taxon>Actinomycetes</taxon>
        <taxon>Pseudonocardiales</taxon>
        <taxon>Pseudonocardiaceae</taxon>
        <taxon>Amycolatopsis</taxon>
    </lineage>
</organism>
<accession>A0A1I1AU88</accession>
<keyword evidence="2" id="KW-1185">Reference proteome</keyword>
<dbReference type="STRING" id="490629.SAMN05216266_11038"/>
<name>A0A1I1AU88_9PSEU</name>